<evidence type="ECO:0000313" key="3">
    <source>
        <dbReference type="EMBL" id="SFB69015.1"/>
    </source>
</evidence>
<sequence>MAGACLALVATLAVGPAASATEAPEIVVSDATVGDPADGEPGIHRVALTDAPNGLAGFTLELELESAGVATVSDASYPEQFGITTDPVVSADERSVTLEAVDLDDAVTDGAANVTLARVAVTGVAPGETELRVSNAQVDADGGSAVDPTFGAGTVTVGEPATDSDATDPGSEGTPANSSGAGSESGDTDSEPVPGFTGLLALAVALGVVVAVVALVPGTRRR</sequence>
<keyword evidence="2" id="KW-1133">Transmembrane helix</keyword>
<feature type="transmembrane region" description="Helical" evidence="2">
    <location>
        <begin position="195"/>
        <end position="216"/>
    </location>
</feature>
<dbReference type="Proteomes" id="UP000199161">
    <property type="component" value="Unassembled WGS sequence"/>
</dbReference>
<evidence type="ECO:0000256" key="1">
    <source>
        <dbReference type="SAM" id="MobiDB-lite"/>
    </source>
</evidence>
<organism evidence="3 4">
    <name type="scientific">Natronobacterium haloterrestre</name>
    <name type="common">Halobiforma haloterrestris</name>
    <dbReference type="NCBI Taxonomy" id="148448"/>
    <lineage>
        <taxon>Archaea</taxon>
        <taxon>Methanobacteriati</taxon>
        <taxon>Methanobacteriota</taxon>
        <taxon>Stenosarchaea group</taxon>
        <taxon>Halobacteria</taxon>
        <taxon>Halobacteriales</taxon>
        <taxon>Natrialbaceae</taxon>
        <taxon>Natronobacterium</taxon>
    </lineage>
</organism>
<accession>A0A1I1D255</accession>
<evidence type="ECO:0000313" key="4">
    <source>
        <dbReference type="Proteomes" id="UP000199161"/>
    </source>
</evidence>
<proteinExistence type="predicted"/>
<protein>
    <recommendedName>
        <fullName evidence="5">PGF-CTERM protein</fullName>
    </recommendedName>
</protein>
<dbReference type="EMBL" id="FOKW01000001">
    <property type="protein sequence ID" value="SFB69015.1"/>
    <property type="molecule type" value="Genomic_DNA"/>
</dbReference>
<name>A0A1I1D255_NATHA</name>
<keyword evidence="2" id="KW-0812">Transmembrane</keyword>
<keyword evidence="2" id="KW-0472">Membrane</keyword>
<evidence type="ECO:0008006" key="5">
    <source>
        <dbReference type="Google" id="ProtNLM"/>
    </source>
</evidence>
<evidence type="ECO:0000256" key="2">
    <source>
        <dbReference type="SAM" id="Phobius"/>
    </source>
</evidence>
<dbReference type="AlphaFoldDB" id="A0A1I1D255"/>
<keyword evidence="4" id="KW-1185">Reference proteome</keyword>
<feature type="region of interest" description="Disordered" evidence="1">
    <location>
        <begin position="138"/>
        <end position="192"/>
    </location>
</feature>
<gene>
    <name evidence="3" type="ORF">SAMN05444422_101207</name>
</gene>
<reference evidence="4" key="1">
    <citation type="submission" date="2016-10" db="EMBL/GenBank/DDBJ databases">
        <authorList>
            <person name="Varghese N."/>
            <person name="Submissions S."/>
        </authorList>
    </citation>
    <scope>NUCLEOTIDE SEQUENCE [LARGE SCALE GENOMIC DNA]</scope>
    <source>
        <strain evidence="4">DSM 13078</strain>
    </source>
</reference>